<dbReference type="Proteomes" id="UP000291819">
    <property type="component" value="Unassembled WGS sequence"/>
</dbReference>
<dbReference type="OrthoDB" id="596635at2"/>
<dbReference type="Gene3D" id="3.40.50.2000">
    <property type="entry name" value="Glycogen Phosphorylase B"/>
    <property type="match status" value="2"/>
</dbReference>
<evidence type="ECO:0000259" key="2">
    <source>
        <dbReference type="Pfam" id="PF00534"/>
    </source>
</evidence>
<evidence type="ECO:0000313" key="4">
    <source>
        <dbReference type="Proteomes" id="UP000291819"/>
    </source>
</evidence>
<comment type="caution">
    <text evidence="3">The sequence shown here is derived from an EMBL/GenBank/DDBJ whole genome shotgun (WGS) entry which is preliminary data.</text>
</comment>
<evidence type="ECO:0000313" key="3">
    <source>
        <dbReference type="EMBL" id="TBO42196.1"/>
    </source>
</evidence>
<keyword evidence="1 3" id="KW-0808">Transferase</keyword>
<gene>
    <name evidence="3" type="ORF">EYS08_11760</name>
</gene>
<organism evidence="3 4">
    <name type="scientific">Pedobacter kyonggii</name>
    <dbReference type="NCBI Taxonomy" id="1926871"/>
    <lineage>
        <taxon>Bacteria</taxon>
        <taxon>Pseudomonadati</taxon>
        <taxon>Bacteroidota</taxon>
        <taxon>Sphingobacteriia</taxon>
        <taxon>Sphingobacteriales</taxon>
        <taxon>Sphingobacteriaceae</taxon>
        <taxon>Pedobacter</taxon>
    </lineage>
</organism>
<dbReference type="CDD" id="cd03801">
    <property type="entry name" value="GT4_PimA-like"/>
    <property type="match status" value="1"/>
</dbReference>
<accession>A0A4Q9HDR3</accession>
<reference evidence="3 4" key="1">
    <citation type="submission" date="2019-02" db="EMBL/GenBank/DDBJ databases">
        <title>Pedobacter kyonggii whole genome sequence analysis.</title>
        <authorList>
            <person name="Dahal R.H."/>
        </authorList>
    </citation>
    <scope>NUCLEOTIDE SEQUENCE [LARGE SCALE GENOMIC DNA]</scope>
    <source>
        <strain evidence="3 4">K-4-11-1</strain>
    </source>
</reference>
<feature type="domain" description="Glycosyl transferase family 1" evidence="2">
    <location>
        <begin position="212"/>
        <end position="366"/>
    </location>
</feature>
<protein>
    <submittedName>
        <fullName evidence="3">Glycosyltransferase</fullName>
    </submittedName>
</protein>
<dbReference type="PANTHER" id="PTHR46401:SF2">
    <property type="entry name" value="GLYCOSYLTRANSFERASE WBBK-RELATED"/>
    <property type="match status" value="1"/>
</dbReference>
<sequence>MVMSNKAKHKVTVSCGTKFHSDYTSFQLQKHGLLNSVLTAHPSSRYLNRVDIQRKLVTFFPPIFAISHILKKVFSNSNGLSRWLDYNLPILFDKLASKKLKKSDVLLTWAWSGLESIKQMKKQGGIALVEECGSCNKFQNELLKEEYENLGLAFDSPTPQFIIERQLKEAAIADYLLCPSKHVVQSFVANGVSEKKCIVIPYGVNRGIFKAQWLDKSEFTVICVGTVGVRKGYLYLFKALELLQIKIKCIIIGKIEDQFLSHFNSYKHLFTHYDHIPHHELVNYYNKASLFVFPSLDEGMALVQLEAMACGLPIICTTNSGGDSVVEDGVEGFVIPIRNPEVLADRIKILHDNPKMLKEFSQNAEKKASTYTWDTYGNKLAKFIESI</sequence>
<dbReference type="AlphaFoldDB" id="A0A4Q9HDR3"/>
<dbReference type="GO" id="GO:0009103">
    <property type="term" value="P:lipopolysaccharide biosynthetic process"/>
    <property type="evidence" value="ECO:0007669"/>
    <property type="project" value="TreeGrafter"/>
</dbReference>
<dbReference type="PANTHER" id="PTHR46401">
    <property type="entry name" value="GLYCOSYLTRANSFERASE WBBK-RELATED"/>
    <property type="match status" value="1"/>
</dbReference>
<dbReference type="SUPFAM" id="SSF53756">
    <property type="entry name" value="UDP-Glycosyltransferase/glycogen phosphorylase"/>
    <property type="match status" value="1"/>
</dbReference>
<dbReference type="GO" id="GO:0016757">
    <property type="term" value="F:glycosyltransferase activity"/>
    <property type="evidence" value="ECO:0007669"/>
    <property type="project" value="InterPro"/>
</dbReference>
<name>A0A4Q9HDR3_9SPHI</name>
<evidence type="ECO:0000256" key="1">
    <source>
        <dbReference type="ARBA" id="ARBA00022679"/>
    </source>
</evidence>
<proteinExistence type="predicted"/>
<keyword evidence="4" id="KW-1185">Reference proteome</keyword>
<dbReference type="InterPro" id="IPR001296">
    <property type="entry name" value="Glyco_trans_1"/>
</dbReference>
<dbReference type="EMBL" id="SIXF01000009">
    <property type="protein sequence ID" value="TBO42196.1"/>
    <property type="molecule type" value="Genomic_DNA"/>
</dbReference>
<dbReference type="Pfam" id="PF00534">
    <property type="entry name" value="Glycos_transf_1"/>
    <property type="match status" value="1"/>
</dbReference>